<dbReference type="Proteomes" id="UP000765509">
    <property type="component" value="Unassembled WGS sequence"/>
</dbReference>
<dbReference type="AlphaFoldDB" id="A0A9Q3BRI9"/>
<organism evidence="2 3">
    <name type="scientific">Austropuccinia psidii MF-1</name>
    <dbReference type="NCBI Taxonomy" id="1389203"/>
    <lineage>
        <taxon>Eukaryota</taxon>
        <taxon>Fungi</taxon>
        <taxon>Dikarya</taxon>
        <taxon>Basidiomycota</taxon>
        <taxon>Pucciniomycotina</taxon>
        <taxon>Pucciniomycetes</taxon>
        <taxon>Pucciniales</taxon>
        <taxon>Sphaerophragmiaceae</taxon>
        <taxon>Austropuccinia</taxon>
    </lineage>
</organism>
<dbReference type="EMBL" id="AVOT02002616">
    <property type="protein sequence ID" value="MBW0470969.1"/>
    <property type="molecule type" value="Genomic_DNA"/>
</dbReference>
<reference evidence="2" key="1">
    <citation type="submission" date="2021-03" db="EMBL/GenBank/DDBJ databases">
        <title>Draft genome sequence of rust myrtle Austropuccinia psidii MF-1, a brazilian biotype.</title>
        <authorList>
            <person name="Quecine M.C."/>
            <person name="Pachon D.M.R."/>
            <person name="Bonatelli M.L."/>
            <person name="Correr F.H."/>
            <person name="Franceschini L.M."/>
            <person name="Leite T.F."/>
            <person name="Margarido G.R.A."/>
            <person name="Almeida C.A."/>
            <person name="Ferrarezi J.A."/>
            <person name="Labate C.A."/>
        </authorList>
    </citation>
    <scope>NUCLEOTIDE SEQUENCE</scope>
    <source>
        <strain evidence="2">MF-1</strain>
    </source>
</reference>
<keyword evidence="3" id="KW-1185">Reference proteome</keyword>
<gene>
    <name evidence="2" type="ORF">O181_010684</name>
</gene>
<accession>A0A9Q3BRI9</accession>
<evidence type="ECO:0000313" key="2">
    <source>
        <dbReference type="EMBL" id="MBW0470969.1"/>
    </source>
</evidence>
<protein>
    <recommendedName>
        <fullName evidence="1">Reverse transcriptase Ty1/copia-type domain-containing protein</fullName>
    </recommendedName>
</protein>
<feature type="domain" description="Reverse transcriptase Ty1/copia-type" evidence="1">
    <location>
        <begin position="1"/>
        <end position="108"/>
    </location>
</feature>
<evidence type="ECO:0000259" key="1">
    <source>
        <dbReference type="Pfam" id="PF07727"/>
    </source>
</evidence>
<dbReference type="InterPro" id="IPR013103">
    <property type="entry name" value="RVT_2"/>
</dbReference>
<name>A0A9Q3BRI9_9BASI</name>
<sequence length="121" mass="14495">MWRVKLVEVLNSLEMKPAREDNSLYTNEDRTLFLHVHVDDGFLIGKSEDKITSFLNMLNARLKLKYQKRPIHHLGYHLNWLSKGTVQLIQQDMIIYLLKDYDMENSQRFKTECNRNLLEEL</sequence>
<dbReference type="OrthoDB" id="3344688at2759"/>
<evidence type="ECO:0000313" key="3">
    <source>
        <dbReference type="Proteomes" id="UP000765509"/>
    </source>
</evidence>
<proteinExistence type="predicted"/>
<comment type="caution">
    <text evidence="2">The sequence shown here is derived from an EMBL/GenBank/DDBJ whole genome shotgun (WGS) entry which is preliminary data.</text>
</comment>
<dbReference type="Pfam" id="PF07727">
    <property type="entry name" value="RVT_2"/>
    <property type="match status" value="1"/>
</dbReference>